<proteinExistence type="predicted"/>
<gene>
    <name evidence="2" type="ORF">SAMN05660293_01906</name>
</gene>
<protein>
    <submittedName>
        <fullName evidence="2">Uncharacterized protein</fullName>
    </submittedName>
</protein>
<reference evidence="3" key="1">
    <citation type="submission" date="2017-02" db="EMBL/GenBank/DDBJ databases">
        <authorList>
            <person name="Varghese N."/>
            <person name="Submissions S."/>
        </authorList>
    </citation>
    <scope>NUCLEOTIDE SEQUENCE [LARGE SCALE GENOMIC DNA]</scope>
    <source>
        <strain evidence="3">DSM 22270</strain>
    </source>
</reference>
<evidence type="ECO:0000313" key="3">
    <source>
        <dbReference type="Proteomes" id="UP000190897"/>
    </source>
</evidence>
<keyword evidence="3" id="KW-1185">Reference proteome</keyword>
<evidence type="ECO:0000313" key="2">
    <source>
        <dbReference type="EMBL" id="SKB75147.1"/>
    </source>
</evidence>
<dbReference type="EMBL" id="FUZA01000002">
    <property type="protein sequence ID" value="SKB75147.1"/>
    <property type="molecule type" value="Genomic_DNA"/>
</dbReference>
<dbReference type="AlphaFoldDB" id="A0A1T5DTN6"/>
<sequence length="87" mass="9584">MKNQTTASATFLIGKFKFLYADVLITLNVFLASSLGKINTLKGHQYLERGRKGSKPANRPNNQEVEAPFRERVNTGIDGINQSTISG</sequence>
<dbReference type="Proteomes" id="UP000190897">
    <property type="component" value="Unassembled WGS sequence"/>
</dbReference>
<organism evidence="2 3">
    <name type="scientific">Dyadobacter psychrophilus</name>
    <dbReference type="NCBI Taxonomy" id="651661"/>
    <lineage>
        <taxon>Bacteria</taxon>
        <taxon>Pseudomonadati</taxon>
        <taxon>Bacteroidota</taxon>
        <taxon>Cytophagia</taxon>
        <taxon>Cytophagales</taxon>
        <taxon>Spirosomataceae</taxon>
        <taxon>Dyadobacter</taxon>
    </lineage>
</organism>
<accession>A0A1T5DTN6</accession>
<dbReference type="RefSeq" id="WP_082214441.1">
    <property type="nucleotide sequence ID" value="NZ_FUZA01000002.1"/>
</dbReference>
<feature type="region of interest" description="Disordered" evidence="1">
    <location>
        <begin position="49"/>
        <end position="87"/>
    </location>
</feature>
<name>A0A1T5DTN6_9BACT</name>
<evidence type="ECO:0000256" key="1">
    <source>
        <dbReference type="SAM" id="MobiDB-lite"/>
    </source>
</evidence>